<feature type="transmembrane region" description="Helical" evidence="1">
    <location>
        <begin position="209"/>
        <end position="228"/>
    </location>
</feature>
<feature type="transmembrane region" description="Helical" evidence="1">
    <location>
        <begin position="413"/>
        <end position="430"/>
    </location>
</feature>
<keyword evidence="1" id="KW-0472">Membrane</keyword>
<feature type="transmembrane region" description="Helical" evidence="1">
    <location>
        <begin position="235"/>
        <end position="260"/>
    </location>
</feature>
<keyword evidence="2" id="KW-0808">Transferase</keyword>
<dbReference type="Pfam" id="PF26314">
    <property type="entry name" value="MptA_B_family"/>
    <property type="match status" value="1"/>
</dbReference>
<feature type="transmembrane region" description="Helical" evidence="1">
    <location>
        <begin position="347"/>
        <end position="369"/>
    </location>
</feature>
<reference evidence="2 3" key="1">
    <citation type="submission" date="2018-07" db="EMBL/GenBank/DDBJ databases">
        <title>Leeuwenhoekiella genomics.</title>
        <authorList>
            <person name="Tahon G."/>
            <person name="Willems A."/>
        </authorList>
    </citation>
    <scope>NUCLEOTIDE SEQUENCE [LARGE SCALE GENOMIC DNA]</scope>
    <source>
        <strain evidence="2 3">R-50232</strain>
    </source>
</reference>
<keyword evidence="1" id="KW-1133">Transmembrane helix</keyword>
<feature type="transmembrane region" description="Helical" evidence="1">
    <location>
        <begin position="34"/>
        <end position="52"/>
    </location>
</feature>
<dbReference type="GO" id="GO:0004376">
    <property type="term" value="F:GPI mannosyltransferase activity"/>
    <property type="evidence" value="ECO:0007669"/>
    <property type="project" value="InterPro"/>
</dbReference>
<comment type="caution">
    <text evidence="2">The sequence shown here is derived from an EMBL/GenBank/DDBJ whole genome shotgun (WGS) entry which is preliminary data.</text>
</comment>
<dbReference type="GO" id="GO:0051751">
    <property type="term" value="F:alpha-1,4-mannosyltransferase activity"/>
    <property type="evidence" value="ECO:0007669"/>
    <property type="project" value="InterPro"/>
</dbReference>
<feature type="transmembrane region" description="Helical" evidence="1">
    <location>
        <begin position="143"/>
        <end position="163"/>
    </location>
</feature>
<dbReference type="Proteomes" id="UP000289821">
    <property type="component" value="Unassembled WGS sequence"/>
</dbReference>
<name>A0A4Q0NNT3_9FLAO</name>
<gene>
    <name evidence="2" type="ORF">DSM04_10947</name>
</gene>
<evidence type="ECO:0000313" key="3">
    <source>
        <dbReference type="Proteomes" id="UP000289821"/>
    </source>
</evidence>
<feature type="transmembrane region" description="Helical" evidence="1">
    <location>
        <begin position="318"/>
        <end position="335"/>
    </location>
</feature>
<dbReference type="OrthoDB" id="1491846at2"/>
<dbReference type="EMBL" id="QOVI01000009">
    <property type="protein sequence ID" value="RXG11722.1"/>
    <property type="molecule type" value="Genomic_DNA"/>
</dbReference>
<dbReference type="RefSeq" id="WP_128762722.1">
    <property type="nucleotide sequence ID" value="NZ_QOVI01000009.1"/>
</dbReference>
<dbReference type="GO" id="GO:0006506">
    <property type="term" value="P:GPI anchor biosynthetic process"/>
    <property type="evidence" value="ECO:0007669"/>
    <property type="project" value="InterPro"/>
</dbReference>
<evidence type="ECO:0000313" key="2">
    <source>
        <dbReference type="EMBL" id="RXG11722.1"/>
    </source>
</evidence>
<dbReference type="GO" id="GO:0016020">
    <property type="term" value="C:membrane"/>
    <property type="evidence" value="ECO:0007669"/>
    <property type="project" value="InterPro"/>
</dbReference>
<protein>
    <submittedName>
        <fullName evidence="2">Mannosyltransferase PIG-M</fullName>
    </submittedName>
</protein>
<keyword evidence="1" id="KW-0812">Transmembrane</keyword>
<feature type="transmembrane region" description="Helical" evidence="1">
    <location>
        <begin position="381"/>
        <end position="401"/>
    </location>
</feature>
<organism evidence="2 3">
    <name type="scientific">Leeuwenhoekiella aestuarii</name>
    <dbReference type="NCBI Taxonomy" id="2249426"/>
    <lineage>
        <taxon>Bacteria</taxon>
        <taxon>Pseudomonadati</taxon>
        <taxon>Bacteroidota</taxon>
        <taxon>Flavobacteriia</taxon>
        <taxon>Flavobacteriales</taxon>
        <taxon>Flavobacteriaceae</taxon>
        <taxon>Leeuwenhoekiella</taxon>
    </lineage>
</organism>
<keyword evidence="3" id="KW-1185">Reference proteome</keyword>
<proteinExistence type="predicted"/>
<sequence>MFEKLKAYKIQFLFTISILVMYGAFAYDLQRHDFIKLITLYAALFFLSFKLIQLLKTDFKILVAVGVLARLVFFIAEPNLSQDFYRFLWDGRLLAQGLSPYLLTPDQWVAQGNIPINQSTELLEGMGSLSRAHYSNYPPVNQFFYWLSGLFSGNSILGGIVVLRLSIIAADLGIVWVGSKLLKAMGLPAQQIFWYFLNPFILIELTGNLHFEGVMLFFMLAALYLLYLKKWFWAAVLWGFSVSVKLVPLMLLPLLFQFLIKPAKPSVQTQDFWRYVKHHLPASLWKSVRFYGVAVLVFILSFSPFLNSALLEHFSSTLALWFQKFEFNASVYYVVRWIGYQVKGYNIIATAGKILPVIAVVALLALSFFRKNRSPQQLFTGLLFGISCYFALSTTVHPWYLATPLLLSVFTRYRYMLVWTFTIMFSYAAYRETAVEERLWLVAVEYILVIGVLVWELLKQKPKKQVV</sequence>
<evidence type="ECO:0000256" key="1">
    <source>
        <dbReference type="SAM" id="Phobius"/>
    </source>
</evidence>
<feature type="transmembrane region" description="Helical" evidence="1">
    <location>
        <begin position="12"/>
        <end position="28"/>
    </location>
</feature>
<dbReference type="AlphaFoldDB" id="A0A4Q0NNT3"/>
<accession>A0A4Q0NNT3</accession>
<keyword evidence="2" id="KW-0328">Glycosyltransferase</keyword>
<feature type="transmembrane region" description="Helical" evidence="1">
    <location>
        <begin position="288"/>
        <end position="306"/>
    </location>
</feature>
<feature type="transmembrane region" description="Helical" evidence="1">
    <location>
        <begin position="59"/>
        <end position="76"/>
    </location>
</feature>
<feature type="transmembrane region" description="Helical" evidence="1">
    <location>
        <begin position="439"/>
        <end position="458"/>
    </location>
</feature>